<dbReference type="PRINTS" id="PR00007">
    <property type="entry name" value="COMPLEMNTC1Q"/>
</dbReference>
<dbReference type="PANTHER" id="PTHR15427">
    <property type="entry name" value="EMILIN ELASTIN MICROFIBRIL INTERFACE-LOCATED PROTEIN ELASTIN MICROFIBRIL INTERFACER"/>
    <property type="match status" value="1"/>
</dbReference>
<name>A0AAV4GYK5_9GAST</name>
<evidence type="ECO:0000256" key="2">
    <source>
        <dbReference type="ARBA" id="ARBA00022525"/>
    </source>
</evidence>
<dbReference type="EMBL" id="BMAT01001681">
    <property type="protein sequence ID" value="GFR90235.1"/>
    <property type="molecule type" value="Genomic_DNA"/>
</dbReference>
<dbReference type="InterPro" id="IPR050392">
    <property type="entry name" value="Collagen/C1q_domain"/>
</dbReference>
<dbReference type="Proteomes" id="UP000762676">
    <property type="component" value="Unassembled WGS sequence"/>
</dbReference>
<dbReference type="Pfam" id="PF00386">
    <property type="entry name" value="C1q"/>
    <property type="match status" value="1"/>
</dbReference>
<dbReference type="SUPFAM" id="SSF49842">
    <property type="entry name" value="TNF-like"/>
    <property type="match status" value="1"/>
</dbReference>
<dbReference type="Gene3D" id="2.60.120.40">
    <property type="match status" value="1"/>
</dbReference>
<sequence>MRQRAALKSELGGFLSQLKDISDTMEALNRTAHYADETQARSQIGYGRPVTFSAKLSYNRELKPLDTIVFDAIISNVGGGYDAATGKFTAPTDGTYLFYSTILSGYNTKVETAIIMNDKEVARIYSGAHDAHGSGSNTVALSLSSGDVVWVRLLYQGGNHVHGYYSTFTGTLLAEA</sequence>
<dbReference type="AlphaFoldDB" id="A0AAV4GYK5"/>
<keyword evidence="5" id="KW-1185">Reference proteome</keyword>
<evidence type="ECO:0000313" key="5">
    <source>
        <dbReference type="Proteomes" id="UP000762676"/>
    </source>
</evidence>
<gene>
    <name evidence="4" type="ORF">ElyMa_000812200</name>
</gene>
<evidence type="ECO:0000259" key="3">
    <source>
        <dbReference type="PROSITE" id="PS50871"/>
    </source>
</evidence>
<evidence type="ECO:0000313" key="4">
    <source>
        <dbReference type="EMBL" id="GFR90235.1"/>
    </source>
</evidence>
<comment type="subcellular location">
    <subcellularLocation>
        <location evidence="1">Secreted</location>
    </subcellularLocation>
</comment>
<dbReference type="InterPro" id="IPR001073">
    <property type="entry name" value="C1q_dom"/>
</dbReference>
<protein>
    <submittedName>
        <fullName evidence="4">Complement C1q-like protein 2</fullName>
    </submittedName>
</protein>
<dbReference type="PROSITE" id="PS50871">
    <property type="entry name" value="C1Q"/>
    <property type="match status" value="1"/>
</dbReference>
<dbReference type="GO" id="GO:0005576">
    <property type="term" value="C:extracellular region"/>
    <property type="evidence" value="ECO:0007669"/>
    <property type="project" value="UniProtKB-SubCell"/>
</dbReference>
<dbReference type="PANTHER" id="PTHR15427:SF50">
    <property type="entry name" value="COMPLEMENT C1Q TUMOR NECROSIS FACTOR-RELATED PROTEIN 2-LIKE"/>
    <property type="match status" value="1"/>
</dbReference>
<reference evidence="4 5" key="1">
    <citation type="journal article" date="2021" name="Elife">
        <title>Chloroplast acquisition without the gene transfer in kleptoplastic sea slugs, Plakobranchus ocellatus.</title>
        <authorList>
            <person name="Maeda T."/>
            <person name="Takahashi S."/>
            <person name="Yoshida T."/>
            <person name="Shimamura S."/>
            <person name="Takaki Y."/>
            <person name="Nagai Y."/>
            <person name="Toyoda A."/>
            <person name="Suzuki Y."/>
            <person name="Arimoto A."/>
            <person name="Ishii H."/>
            <person name="Satoh N."/>
            <person name="Nishiyama T."/>
            <person name="Hasebe M."/>
            <person name="Maruyama T."/>
            <person name="Minagawa J."/>
            <person name="Obokata J."/>
            <person name="Shigenobu S."/>
        </authorList>
    </citation>
    <scope>NUCLEOTIDE SEQUENCE [LARGE SCALE GENOMIC DNA]</scope>
</reference>
<dbReference type="InterPro" id="IPR008983">
    <property type="entry name" value="Tumour_necrosis_fac-like_dom"/>
</dbReference>
<comment type="caution">
    <text evidence="4">The sequence shown here is derived from an EMBL/GenBank/DDBJ whole genome shotgun (WGS) entry which is preliminary data.</text>
</comment>
<organism evidence="4 5">
    <name type="scientific">Elysia marginata</name>
    <dbReference type="NCBI Taxonomy" id="1093978"/>
    <lineage>
        <taxon>Eukaryota</taxon>
        <taxon>Metazoa</taxon>
        <taxon>Spiralia</taxon>
        <taxon>Lophotrochozoa</taxon>
        <taxon>Mollusca</taxon>
        <taxon>Gastropoda</taxon>
        <taxon>Heterobranchia</taxon>
        <taxon>Euthyneura</taxon>
        <taxon>Panpulmonata</taxon>
        <taxon>Sacoglossa</taxon>
        <taxon>Placobranchoidea</taxon>
        <taxon>Plakobranchidae</taxon>
        <taxon>Elysia</taxon>
    </lineage>
</organism>
<proteinExistence type="predicted"/>
<evidence type="ECO:0000256" key="1">
    <source>
        <dbReference type="ARBA" id="ARBA00004613"/>
    </source>
</evidence>
<feature type="domain" description="C1q" evidence="3">
    <location>
        <begin position="45"/>
        <end position="176"/>
    </location>
</feature>
<keyword evidence="2" id="KW-0964">Secreted</keyword>
<dbReference type="SMART" id="SM00110">
    <property type="entry name" value="C1Q"/>
    <property type="match status" value="1"/>
</dbReference>
<accession>A0AAV4GYK5</accession>